<sequence length="93" mass="10610">MHFIDKYESGSEVYYLESAKAMKKRYGKKKLRKSSQSMEPSKILSDTASDVEETQWKEKRQKRCKLKKAVPEAPIGPIPKKCSTPSVSLQKSS</sequence>
<evidence type="ECO:0000313" key="3">
    <source>
        <dbReference type="EMBL" id="GFT77447.1"/>
    </source>
</evidence>
<accession>A0A8X6U0K2</accession>
<feature type="compositionally biased region" description="Polar residues" evidence="1">
    <location>
        <begin position="83"/>
        <end position="93"/>
    </location>
</feature>
<comment type="caution">
    <text evidence="3">The sequence shown here is derived from an EMBL/GenBank/DDBJ whole genome shotgun (WGS) entry which is preliminary data.</text>
</comment>
<reference evidence="3" key="1">
    <citation type="submission" date="2020-08" db="EMBL/GenBank/DDBJ databases">
        <title>Multicomponent nature underlies the extraordinary mechanical properties of spider dragline silk.</title>
        <authorList>
            <person name="Kono N."/>
            <person name="Nakamura H."/>
            <person name="Mori M."/>
            <person name="Yoshida Y."/>
            <person name="Ohtoshi R."/>
            <person name="Malay A.D."/>
            <person name="Moran D.A.P."/>
            <person name="Tomita M."/>
            <person name="Numata K."/>
            <person name="Arakawa K."/>
        </authorList>
    </citation>
    <scope>NUCLEOTIDE SEQUENCE</scope>
</reference>
<protein>
    <submittedName>
        <fullName evidence="3">Uncharacterized protein</fullName>
    </submittedName>
</protein>
<organism evidence="3 4">
    <name type="scientific">Nephila pilipes</name>
    <name type="common">Giant wood spider</name>
    <name type="synonym">Nephila maculata</name>
    <dbReference type="NCBI Taxonomy" id="299642"/>
    <lineage>
        <taxon>Eukaryota</taxon>
        <taxon>Metazoa</taxon>
        <taxon>Ecdysozoa</taxon>
        <taxon>Arthropoda</taxon>
        <taxon>Chelicerata</taxon>
        <taxon>Arachnida</taxon>
        <taxon>Araneae</taxon>
        <taxon>Araneomorphae</taxon>
        <taxon>Entelegynae</taxon>
        <taxon>Araneoidea</taxon>
        <taxon>Nephilidae</taxon>
        <taxon>Nephila</taxon>
    </lineage>
</organism>
<keyword evidence="4" id="KW-1185">Reference proteome</keyword>
<feature type="region of interest" description="Disordered" evidence="1">
    <location>
        <begin position="26"/>
        <end position="93"/>
    </location>
</feature>
<dbReference type="Proteomes" id="UP000887013">
    <property type="component" value="Unassembled WGS sequence"/>
</dbReference>
<dbReference type="EMBL" id="BMAW01007261">
    <property type="protein sequence ID" value="GFT03036.1"/>
    <property type="molecule type" value="Genomic_DNA"/>
</dbReference>
<evidence type="ECO:0000313" key="2">
    <source>
        <dbReference type="EMBL" id="GFT03036.1"/>
    </source>
</evidence>
<dbReference type="EMBL" id="BMAW01117928">
    <property type="protein sequence ID" value="GFT77447.1"/>
    <property type="molecule type" value="Genomic_DNA"/>
</dbReference>
<gene>
    <name evidence="3" type="ORF">NPIL_349041</name>
    <name evidence="2" type="ORF">NPIL_479151</name>
</gene>
<feature type="compositionally biased region" description="Polar residues" evidence="1">
    <location>
        <begin position="34"/>
        <end position="48"/>
    </location>
</feature>
<feature type="compositionally biased region" description="Basic residues" evidence="1">
    <location>
        <begin position="59"/>
        <end position="68"/>
    </location>
</feature>
<proteinExistence type="predicted"/>
<evidence type="ECO:0000256" key="1">
    <source>
        <dbReference type="SAM" id="MobiDB-lite"/>
    </source>
</evidence>
<name>A0A8X6U0K2_NEPPI</name>
<dbReference type="AlphaFoldDB" id="A0A8X6U0K2"/>
<evidence type="ECO:0000313" key="4">
    <source>
        <dbReference type="Proteomes" id="UP000887013"/>
    </source>
</evidence>